<dbReference type="Gene3D" id="3.40.50.10320">
    <property type="entry name" value="LmbE-like"/>
    <property type="match status" value="1"/>
</dbReference>
<dbReference type="PANTHER" id="PTHR12993:SF11">
    <property type="entry name" value="N-ACETYLGLUCOSAMINYL-PHOSPHATIDYLINOSITOL DE-N-ACETYLASE"/>
    <property type="match status" value="1"/>
</dbReference>
<evidence type="ECO:0000313" key="4">
    <source>
        <dbReference type="Proteomes" id="UP000298663"/>
    </source>
</evidence>
<dbReference type="Pfam" id="PF02585">
    <property type="entry name" value="PIG-L"/>
    <property type="match status" value="1"/>
</dbReference>
<dbReference type="InterPro" id="IPR024078">
    <property type="entry name" value="LmbE-like_dom_sf"/>
</dbReference>
<comment type="caution">
    <text evidence="3">The sequence shown here is derived from an EMBL/GenBank/DDBJ whole genome shotgun (WGS) entry which is preliminary data.</text>
</comment>
<comment type="similarity">
    <text evidence="1">Belongs to the PIGL family.</text>
</comment>
<organism evidence="3 4">
    <name type="scientific">Steinernema carpocapsae</name>
    <name type="common">Entomopathogenic nematode</name>
    <dbReference type="NCBI Taxonomy" id="34508"/>
    <lineage>
        <taxon>Eukaryota</taxon>
        <taxon>Metazoa</taxon>
        <taxon>Ecdysozoa</taxon>
        <taxon>Nematoda</taxon>
        <taxon>Chromadorea</taxon>
        <taxon>Rhabditida</taxon>
        <taxon>Tylenchina</taxon>
        <taxon>Panagrolaimomorpha</taxon>
        <taxon>Strongyloidoidea</taxon>
        <taxon>Steinernematidae</taxon>
        <taxon>Steinernema</taxon>
    </lineage>
</organism>
<sequence>MFFAPTLRALQKTNCSIYVLCVSSGDEAGLGVTRRREMREAVQALGIPSGNLTILDYDDFPDGFVRWDKEKLAHHLLEFMEKLDCDFVLTFDESGVSGHPNHSSCFSAMQFLYSNGLVPADVQIFVLETVPIWRKYVFSLDVIPSFFHSTFMYVSDLRSLLTVYSAIRHHRSQLVWFRYLYLLFSRYVLINTLKRIPLHKYYVSKKGN</sequence>
<dbReference type="Proteomes" id="UP000298663">
    <property type="component" value="Unassembled WGS sequence"/>
</dbReference>
<dbReference type="GO" id="GO:0000225">
    <property type="term" value="F:N-acetylglucosaminylphosphatidylinositol deacetylase activity"/>
    <property type="evidence" value="ECO:0007669"/>
    <property type="project" value="UniProtKB-EC"/>
</dbReference>
<name>A0A4U5P9A5_STECR</name>
<dbReference type="UniPathway" id="UPA00196"/>
<dbReference type="OrthoDB" id="440160at2759"/>
<dbReference type="GO" id="GO:0005783">
    <property type="term" value="C:endoplasmic reticulum"/>
    <property type="evidence" value="ECO:0007669"/>
    <property type="project" value="TreeGrafter"/>
</dbReference>
<evidence type="ECO:0000256" key="2">
    <source>
        <dbReference type="ARBA" id="ARBA00012176"/>
    </source>
</evidence>
<dbReference type="STRING" id="34508.A0A4U5P9A5"/>
<evidence type="ECO:0000256" key="1">
    <source>
        <dbReference type="ARBA" id="ARBA00006066"/>
    </source>
</evidence>
<protein>
    <recommendedName>
        <fullName evidence="2">N-acetylglucosaminylphosphatidylinositol deacetylase</fullName>
        <ecNumber evidence="2">3.5.1.89</ecNumber>
    </recommendedName>
</protein>
<proteinExistence type="inferred from homology"/>
<dbReference type="InterPro" id="IPR003737">
    <property type="entry name" value="GlcNAc_PI_deacetylase-related"/>
</dbReference>
<evidence type="ECO:0000313" key="3">
    <source>
        <dbReference type="EMBL" id="TKR92583.1"/>
    </source>
</evidence>
<dbReference type="AlphaFoldDB" id="A0A4U5P9A5"/>
<gene>
    <name evidence="3" type="ORF">L596_007210</name>
</gene>
<dbReference type="SUPFAM" id="SSF102588">
    <property type="entry name" value="LmbE-like"/>
    <property type="match status" value="1"/>
</dbReference>
<dbReference type="EC" id="3.5.1.89" evidence="2"/>
<dbReference type="GO" id="GO:0016020">
    <property type="term" value="C:membrane"/>
    <property type="evidence" value="ECO:0007669"/>
    <property type="project" value="GOC"/>
</dbReference>
<reference evidence="3 4" key="2">
    <citation type="journal article" date="2019" name="G3 (Bethesda)">
        <title>Hybrid Assembly of the Genome of the Entomopathogenic Nematode Steinernema carpocapsae Identifies the X-Chromosome.</title>
        <authorList>
            <person name="Serra L."/>
            <person name="Macchietto M."/>
            <person name="Macias-Munoz A."/>
            <person name="McGill C.J."/>
            <person name="Rodriguez I.M."/>
            <person name="Rodriguez B."/>
            <person name="Murad R."/>
            <person name="Mortazavi A."/>
        </authorList>
    </citation>
    <scope>NUCLEOTIDE SEQUENCE [LARGE SCALE GENOMIC DNA]</scope>
    <source>
        <strain evidence="3 4">ALL</strain>
    </source>
</reference>
<keyword evidence="4" id="KW-1185">Reference proteome</keyword>
<dbReference type="PANTHER" id="PTHR12993">
    <property type="entry name" value="N-ACETYLGLUCOSAMINYL-PHOSPHATIDYLINOSITOL DE-N-ACETYLASE-RELATED"/>
    <property type="match status" value="1"/>
</dbReference>
<dbReference type="EMBL" id="AZBU02000002">
    <property type="protein sequence ID" value="TKR92583.1"/>
    <property type="molecule type" value="Genomic_DNA"/>
</dbReference>
<dbReference type="GO" id="GO:0006506">
    <property type="term" value="P:GPI anchor biosynthetic process"/>
    <property type="evidence" value="ECO:0007669"/>
    <property type="project" value="UniProtKB-UniPathway"/>
</dbReference>
<reference evidence="3 4" key="1">
    <citation type="journal article" date="2015" name="Genome Biol.">
        <title>Comparative genomics of Steinernema reveals deeply conserved gene regulatory networks.</title>
        <authorList>
            <person name="Dillman A.R."/>
            <person name="Macchietto M."/>
            <person name="Porter C.F."/>
            <person name="Rogers A."/>
            <person name="Williams B."/>
            <person name="Antoshechkin I."/>
            <person name="Lee M.M."/>
            <person name="Goodwin Z."/>
            <person name="Lu X."/>
            <person name="Lewis E.E."/>
            <person name="Goodrich-Blair H."/>
            <person name="Stock S.P."/>
            <person name="Adams B.J."/>
            <person name="Sternberg P.W."/>
            <person name="Mortazavi A."/>
        </authorList>
    </citation>
    <scope>NUCLEOTIDE SEQUENCE [LARGE SCALE GENOMIC DNA]</scope>
    <source>
        <strain evidence="3 4">ALL</strain>
    </source>
</reference>
<accession>A0A4U5P9A5</accession>